<accession>A0ABU9LLN3</accession>
<evidence type="ECO:0000313" key="2">
    <source>
        <dbReference type="Proteomes" id="UP001398420"/>
    </source>
</evidence>
<sequence length="196" mass="22704">MNRIEQAMQAKKKKQFDEALQYYQLHQREQGISAGLLHSIAKIYYLKSDGEIALRFHLAATHLTLHMDQILLQNEDEQALQALKRLPSEVRKTLPHDVAGMLYVHLNAINHIAHSLLDRPATWQEKPELQPIAKLYAARVLGDGSEHALYEQYNQTPESMQQVEQKYYLPAGFQYAFQQIKWQSLGNTDVRALYFT</sequence>
<name>A0ABU9LLN3_9BACL</name>
<gene>
    <name evidence="1" type="ORF">AAF454_06330</name>
</gene>
<dbReference type="RefSeq" id="WP_342302835.1">
    <property type="nucleotide sequence ID" value="NZ_JBCEWA010000004.1"/>
</dbReference>
<reference evidence="1 2" key="1">
    <citation type="submission" date="2024-04" db="EMBL/GenBank/DDBJ databases">
        <authorList>
            <person name="Wu Y.S."/>
            <person name="Zhang L."/>
        </authorList>
    </citation>
    <scope>NUCLEOTIDE SEQUENCE [LARGE SCALE GENOMIC DNA]</scope>
    <source>
        <strain evidence="1 2">KG-01</strain>
    </source>
</reference>
<protein>
    <submittedName>
        <fullName evidence="1">Uncharacterized protein</fullName>
    </submittedName>
</protein>
<dbReference type="Proteomes" id="UP001398420">
    <property type="component" value="Unassembled WGS sequence"/>
</dbReference>
<organism evidence="1 2">
    <name type="scientific">Kurthia gibsonii</name>
    <dbReference type="NCBI Taxonomy" id="33946"/>
    <lineage>
        <taxon>Bacteria</taxon>
        <taxon>Bacillati</taxon>
        <taxon>Bacillota</taxon>
        <taxon>Bacilli</taxon>
        <taxon>Bacillales</taxon>
        <taxon>Caryophanaceae</taxon>
        <taxon>Kurthia</taxon>
    </lineage>
</organism>
<evidence type="ECO:0000313" key="1">
    <source>
        <dbReference type="EMBL" id="MEL5988030.1"/>
    </source>
</evidence>
<comment type="caution">
    <text evidence="1">The sequence shown here is derived from an EMBL/GenBank/DDBJ whole genome shotgun (WGS) entry which is preliminary data.</text>
</comment>
<proteinExistence type="predicted"/>
<dbReference type="EMBL" id="JBCEWA010000004">
    <property type="protein sequence ID" value="MEL5988030.1"/>
    <property type="molecule type" value="Genomic_DNA"/>
</dbReference>
<keyword evidence="2" id="KW-1185">Reference proteome</keyword>